<dbReference type="InterPro" id="IPR009057">
    <property type="entry name" value="Homeodomain-like_sf"/>
</dbReference>
<name>A0ABN2JXA9_9ACTN</name>
<dbReference type="Pfam" id="PF01418">
    <property type="entry name" value="HTH_6"/>
    <property type="match status" value="1"/>
</dbReference>
<proteinExistence type="predicted"/>
<evidence type="ECO:0000313" key="2">
    <source>
        <dbReference type="EMBL" id="GAA1742178.1"/>
    </source>
</evidence>
<evidence type="ECO:0000313" key="3">
    <source>
        <dbReference type="Proteomes" id="UP001501057"/>
    </source>
</evidence>
<dbReference type="InterPro" id="IPR000281">
    <property type="entry name" value="HTH_RpiR"/>
</dbReference>
<dbReference type="Gene3D" id="1.10.10.10">
    <property type="entry name" value="Winged helix-like DNA-binding domain superfamily/Winged helix DNA-binding domain"/>
    <property type="match status" value="1"/>
</dbReference>
<dbReference type="InterPro" id="IPR046348">
    <property type="entry name" value="SIS_dom_sf"/>
</dbReference>
<dbReference type="SUPFAM" id="SSF53697">
    <property type="entry name" value="SIS domain"/>
    <property type="match status" value="1"/>
</dbReference>
<dbReference type="SUPFAM" id="SSF46689">
    <property type="entry name" value="Homeodomain-like"/>
    <property type="match status" value="1"/>
</dbReference>
<dbReference type="Proteomes" id="UP001501057">
    <property type="component" value="Unassembled WGS sequence"/>
</dbReference>
<reference evidence="2 3" key="1">
    <citation type="journal article" date="2019" name="Int. J. Syst. Evol. Microbiol.">
        <title>The Global Catalogue of Microorganisms (GCM) 10K type strain sequencing project: providing services to taxonomists for standard genome sequencing and annotation.</title>
        <authorList>
            <consortium name="The Broad Institute Genomics Platform"/>
            <consortium name="The Broad Institute Genome Sequencing Center for Infectious Disease"/>
            <person name="Wu L."/>
            <person name="Ma J."/>
        </authorList>
    </citation>
    <scope>NUCLEOTIDE SEQUENCE [LARGE SCALE GENOMIC DNA]</scope>
    <source>
        <strain evidence="2 3">JCM 13518</strain>
    </source>
</reference>
<organism evidence="2 3">
    <name type="scientific">Aeromicrobium alkaliterrae</name>
    <dbReference type="NCBI Taxonomy" id="302168"/>
    <lineage>
        <taxon>Bacteria</taxon>
        <taxon>Bacillati</taxon>
        <taxon>Actinomycetota</taxon>
        <taxon>Actinomycetes</taxon>
        <taxon>Propionibacteriales</taxon>
        <taxon>Nocardioidaceae</taxon>
        <taxon>Aeromicrobium</taxon>
    </lineage>
</organism>
<dbReference type="EMBL" id="BAAAME010000004">
    <property type="protein sequence ID" value="GAA1742178.1"/>
    <property type="molecule type" value="Genomic_DNA"/>
</dbReference>
<evidence type="ECO:0000259" key="1">
    <source>
        <dbReference type="PROSITE" id="PS51071"/>
    </source>
</evidence>
<dbReference type="InterPro" id="IPR047640">
    <property type="entry name" value="RpiR-like"/>
</dbReference>
<feature type="domain" description="HTH rpiR-type" evidence="1">
    <location>
        <begin position="9"/>
        <end position="85"/>
    </location>
</feature>
<dbReference type="InterPro" id="IPR036388">
    <property type="entry name" value="WH-like_DNA-bd_sf"/>
</dbReference>
<protein>
    <submittedName>
        <fullName evidence="2">MurR/RpiR family transcriptional regulator HpxU</fullName>
    </submittedName>
</protein>
<keyword evidence="3" id="KW-1185">Reference proteome</keyword>
<dbReference type="PANTHER" id="PTHR30514">
    <property type="entry name" value="GLUCOKINASE"/>
    <property type="match status" value="1"/>
</dbReference>
<gene>
    <name evidence="2" type="primary">hpxU</name>
    <name evidence="2" type="ORF">GCM10009710_22860</name>
</gene>
<dbReference type="Gene3D" id="3.40.50.10490">
    <property type="entry name" value="Glucose-6-phosphate isomerase like protein, domain 1"/>
    <property type="match status" value="1"/>
</dbReference>
<sequence>MPGTTADPAPIDQRIAERYAVLSPQERRAADVLLTHLDDLATYRAAELADLAGVSKATMSRLFRHLGYDDFSEVREHLRSLRGRGVPVAIDDAPSLVAHVEHEIANLQRAVAGMGEAGLDAAADLLASAGSVVVLGQRNSYPVALHLRQQLGQARGGVSVAPAPGQSVSDELIGLGPSDAVVVVAFRRRSSTTAGVVAMLAQLGVPTVLLADPSARSLAAGATVWLECPLTTASAFDSYAAAMSVVAVLADRVLDRCGRDGEQRVTAIDASYRELSEIESR</sequence>
<dbReference type="InterPro" id="IPR001347">
    <property type="entry name" value="SIS_dom"/>
</dbReference>
<dbReference type="Pfam" id="PF01380">
    <property type="entry name" value="SIS"/>
    <property type="match status" value="1"/>
</dbReference>
<dbReference type="PROSITE" id="PS51071">
    <property type="entry name" value="HTH_RPIR"/>
    <property type="match status" value="1"/>
</dbReference>
<accession>A0ABN2JXA9</accession>
<comment type="caution">
    <text evidence="2">The sequence shown here is derived from an EMBL/GenBank/DDBJ whole genome shotgun (WGS) entry which is preliminary data.</text>
</comment>
<dbReference type="PANTHER" id="PTHR30514:SF18">
    <property type="entry name" value="RPIR-FAMILY TRANSCRIPTIONAL REGULATOR"/>
    <property type="match status" value="1"/>
</dbReference>